<keyword evidence="2" id="KW-1185">Reference proteome</keyword>
<dbReference type="GeneID" id="94446088"/>
<organism evidence="1 2">
    <name type="scientific">Microbacterium foliorum</name>
    <dbReference type="NCBI Taxonomy" id="104336"/>
    <lineage>
        <taxon>Bacteria</taxon>
        <taxon>Bacillati</taxon>
        <taxon>Actinomycetota</taxon>
        <taxon>Actinomycetes</taxon>
        <taxon>Micrococcales</taxon>
        <taxon>Microbacteriaceae</taxon>
        <taxon>Microbacterium</taxon>
    </lineage>
</organism>
<reference evidence="1 2" key="1">
    <citation type="submission" date="2015-02" db="EMBL/GenBank/DDBJ databases">
        <title>Draft genome sequences of ten Microbacterium spp. with emphasis on heavy metal contaminated environments.</title>
        <authorList>
            <person name="Corretto E."/>
        </authorList>
    </citation>
    <scope>NUCLEOTIDE SEQUENCE [LARGE SCALE GENOMIC DNA]</scope>
    <source>
        <strain evidence="1 2">DSM 12966</strain>
    </source>
</reference>
<proteinExistence type="predicted"/>
<dbReference type="EMBL" id="JYIU01000039">
    <property type="protein sequence ID" value="KJL22361.1"/>
    <property type="molecule type" value="Genomic_DNA"/>
</dbReference>
<sequence>MANYVINEGYDNSEKVEGAVKFRHADGYFYFTSSQDVTVYAISADHVQSIKRVE</sequence>
<dbReference type="PATRIC" id="fig|104336.4.peg.1515"/>
<gene>
    <name evidence="1" type="ORF">RN50_01479</name>
</gene>
<evidence type="ECO:0000313" key="1">
    <source>
        <dbReference type="EMBL" id="KJL22361.1"/>
    </source>
</evidence>
<comment type="caution">
    <text evidence="1">The sequence shown here is derived from an EMBL/GenBank/DDBJ whole genome shotgun (WGS) entry which is preliminary data.</text>
</comment>
<protein>
    <submittedName>
        <fullName evidence="1">Uncharacterized protein</fullName>
    </submittedName>
</protein>
<evidence type="ECO:0000313" key="2">
    <source>
        <dbReference type="Proteomes" id="UP000033572"/>
    </source>
</evidence>
<dbReference type="AlphaFoldDB" id="A0A0F0KT09"/>
<accession>A0A0F0KT09</accession>
<dbReference type="RefSeq" id="WP_156149281.1">
    <property type="nucleotide sequence ID" value="NZ_CP031425.1"/>
</dbReference>
<dbReference type="Proteomes" id="UP000033572">
    <property type="component" value="Unassembled WGS sequence"/>
</dbReference>
<name>A0A0F0KT09_9MICO</name>